<evidence type="ECO:0000256" key="2">
    <source>
        <dbReference type="ARBA" id="ARBA00022737"/>
    </source>
</evidence>
<reference evidence="7" key="1">
    <citation type="submission" date="2023-06" db="EMBL/GenBank/DDBJ databases">
        <title>Reference genome for the Northern bat (Eptesicus nilssonii), a most northern bat species.</title>
        <authorList>
            <person name="Laine V.N."/>
            <person name="Pulliainen A.T."/>
            <person name="Lilley T.M."/>
        </authorList>
    </citation>
    <scope>NUCLEOTIDE SEQUENCE</scope>
    <source>
        <strain evidence="7">BLF_Eptnil</strain>
        <tissue evidence="7">Kidney</tissue>
    </source>
</reference>
<evidence type="ECO:0000313" key="8">
    <source>
        <dbReference type="Proteomes" id="UP001177744"/>
    </source>
</evidence>
<sequence length="228" mass="25678">MPTRQTDEVEFPIGTSLQYKCRPGYQRRVFSITCLRNSVWSSPESCTRKSCETPSEPINGKMEITGEAKFGSVIKYSCNEGNKSWGWWIEREIVFIIQFPGYQYCIIILIETLLEPNALFLFLEIFCTNPPAILNGNHTGTSLRVIPYGTEISYTCNSHPDRGMTFKLIGERTIRCTSDRQGNGLWSGPAPRCELSGSPGQYTFPHLPYGSVCLGKNLHIAIMTVVFL</sequence>
<keyword evidence="2" id="KW-0677">Repeat</keyword>
<dbReference type="SUPFAM" id="SSF57535">
    <property type="entry name" value="Complement control module/SCR domain"/>
    <property type="match status" value="3"/>
</dbReference>
<protein>
    <recommendedName>
        <fullName evidence="6">Sushi domain-containing protein</fullName>
    </recommendedName>
</protein>
<dbReference type="PROSITE" id="PS50923">
    <property type="entry name" value="SUSHI"/>
    <property type="match status" value="2"/>
</dbReference>
<dbReference type="EMBL" id="JAULJE010000022">
    <property type="protein sequence ID" value="KAK1329362.1"/>
    <property type="molecule type" value="Genomic_DNA"/>
</dbReference>
<dbReference type="AlphaFoldDB" id="A0AA40HDQ2"/>
<feature type="domain" description="Sushi" evidence="6">
    <location>
        <begin position="125"/>
        <end position="195"/>
    </location>
</feature>
<comment type="caution">
    <text evidence="5">Lacks conserved residue(s) required for the propagation of feature annotation.</text>
</comment>
<dbReference type="Proteomes" id="UP001177744">
    <property type="component" value="Unassembled WGS sequence"/>
</dbReference>
<keyword evidence="4" id="KW-0325">Glycoprotein</keyword>
<gene>
    <name evidence="7" type="ORF">QTO34_011546</name>
</gene>
<dbReference type="PANTHER" id="PTHR19325">
    <property type="entry name" value="COMPLEMENT COMPONENT-RELATED SUSHI DOMAIN-CONTAINING"/>
    <property type="match status" value="1"/>
</dbReference>
<name>A0AA40HDQ2_CNENI</name>
<dbReference type="CDD" id="cd00033">
    <property type="entry name" value="CCP"/>
    <property type="match status" value="3"/>
</dbReference>
<dbReference type="InterPro" id="IPR050350">
    <property type="entry name" value="Compl-Cell_Adhes-Reg"/>
</dbReference>
<evidence type="ECO:0000256" key="4">
    <source>
        <dbReference type="ARBA" id="ARBA00023180"/>
    </source>
</evidence>
<dbReference type="PANTHER" id="PTHR19325:SF545">
    <property type="entry name" value="COMPLEMENT RECEPTOR TYPE 1"/>
    <property type="match status" value="1"/>
</dbReference>
<dbReference type="Gene3D" id="2.10.70.10">
    <property type="entry name" value="Complement Module, domain 1"/>
    <property type="match status" value="3"/>
</dbReference>
<keyword evidence="1 5" id="KW-0768">Sushi</keyword>
<dbReference type="Pfam" id="PF00084">
    <property type="entry name" value="Sushi"/>
    <property type="match status" value="2"/>
</dbReference>
<feature type="domain" description="Sushi" evidence="6">
    <location>
        <begin position="1"/>
        <end position="48"/>
    </location>
</feature>
<organism evidence="7 8">
    <name type="scientific">Cnephaeus nilssonii</name>
    <name type="common">Northern bat</name>
    <name type="synonym">Eptesicus nilssonii</name>
    <dbReference type="NCBI Taxonomy" id="3371016"/>
    <lineage>
        <taxon>Eukaryota</taxon>
        <taxon>Metazoa</taxon>
        <taxon>Chordata</taxon>
        <taxon>Craniata</taxon>
        <taxon>Vertebrata</taxon>
        <taxon>Euteleostomi</taxon>
        <taxon>Mammalia</taxon>
        <taxon>Eutheria</taxon>
        <taxon>Laurasiatheria</taxon>
        <taxon>Chiroptera</taxon>
        <taxon>Yangochiroptera</taxon>
        <taxon>Vespertilionidae</taxon>
        <taxon>Cnephaeus</taxon>
    </lineage>
</organism>
<keyword evidence="8" id="KW-1185">Reference proteome</keyword>
<dbReference type="InterPro" id="IPR035976">
    <property type="entry name" value="Sushi/SCR/CCP_sf"/>
</dbReference>
<evidence type="ECO:0000256" key="1">
    <source>
        <dbReference type="ARBA" id="ARBA00022659"/>
    </source>
</evidence>
<evidence type="ECO:0000313" key="7">
    <source>
        <dbReference type="EMBL" id="KAK1329362.1"/>
    </source>
</evidence>
<proteinExistence type="predicted"/>
<evidence type="ECO:0000259" key="6">
    <source>
        <dbReference type="PROSITE" id="PS50923"/>
    </source>
</evidence>
<keyword evidence="3" id="KW-1015">Disulfide bond</keyword>
<dbReference type="InterPro" id="IPR000436">
    <property type="entry name" value="Sushi_SCR_CCP_dom"/>
</dbReference>
<evidence type="ECO:0000256" key="5">
    <source>
        <dbReference type="PROSITE-ProRule" id="PRU00302"/>
    </source>
</evidence>
<evidence type="ECO:0000256" key="3">
    <source>
        <dbReference type="ARBA" id="ARBA00023157"/>
    </source>
</evidence>
<accession>A0AA40HDQ2</accession>
<dbReference type="FunFam" id="2.10.70.10:FF:000008">
    <property type="entry name" value="Complement receptor type 1"/>
    <property type="match status" value="1"/>
</dbReference>
<comment type="caution">
    <text evidence="7">The sequence shown here is derived from an EMBL/GenBank/DDBJ whole genome shotgun (WGS) entry which is preliminary data.</text>
</comment>
<dbReference type="SMART" id="SM00032">
    <property type="entry name" value="CCP"/>
    <property type="match status" value="2"/>
</dbReference>
<dbReference type="FunFam" id="2.10.70.10:FF:000044">
    <property type="entry name" value="Complement component receptor type 1"/>
    <property type="match status" value="1"/>
</dbReference>